<evidence type="ECO:0000256" key="1">
    <source>
        <dbReference type="ARBA" id="ARBA00000085"/>
    </source>
</evidence>
<keyword evidence="5" id="KW-0418">Kinase</keyword>
<dbReference type="InterPro" id="IPR036097">
    <property type="entry name" value="HisK_dim/P_sf"/>
</dbReference>
<dbReference type="SMART" id="SM00387">
    <property type="entry name" value="HATPase_c"/>
    <property type="match status" value="1"/>
</dbReference>
<comment type="catalytic activity">
    <reaction evidence="1">
        <text>ATP + protein L-histidine = ADP + protein N-phospho-L-histidine.</text>
        <dbReference type="EC" id="2.7.13.3"/>
    </reaction>
</comment>
<dbReference type="InterPro" id="IPR004358">
    <property type="entry name" value="Sig_transdc_His_kin-like_C"/>
</dbReference>
<evidence type="ECO:0000256" key="4">
    <source>
        <dbReference type="ARBA" id="ARBA00022679"/>
    </source>
</evidence>
<dbReference type="CDD" id="cd00130">
    <property type="entry name" value="PAS"/>
    <property type="match status" value="1"/>
</dbReference>
<organism evidence="8 9">
    <name type="scientific">Neptunicoccus cionae</name>
    <dbReference type="NCBI Taxonomy" id="2035344"/>
    <lineage>
        <taxon>Bacteria</taxon>
        <taxon>Pseudomonadati</taxon>
        <taxon>Pseudomonadota</taxon>
        <taxon>Alphaproteobacteria</taxon>
        <taxon>Rhodobacterales</taxon>
        <taxon>Paracoccaceae</taxon>
        <taxon>Neptunicoccus</taxon>
    </lineage>
</organism>
<protein>
    <recommendedName>
        <fullName evidence="2">histidine kinase</fullName>
        <ecNumber evidence="2">2.7.13.3</ecNumber>
    </recommendedName>
</protein>
<dbReference type="PROSITE" id="PS50113">
    <property type="entry name" value="PAC"/>
    <property type="match status" value="1"/>
</dbReference>
<keyword evidence="9" id="KW-1185">Reference proteome</keyword>
<dbReference type="PANTHER" id="PTHR43304">
    <property type="entry name" value="PHYTOCHROME-LIKE PROTEIN CPH1"/>
    <property type="match status" value="1"/>
</dbReference>
<dbReference type="InterPro" id="IPR000014">
    <property type="entry name" value="PAS"/>
</dbReference>
<evidence type="ECO:0000256" key="2">
    <source>
        <dbReference type="ARBA" id="ARBA00012438"/>
    </source>
</evidence>
<dbReference type="InterPro" id="IPR052162">
    <property type="entry name" value="Sensor_kinase/Photoreceptor"/>
</dbReference>
<dbReference type="InterPro" id="IPR005467">
    <property type="entry name" value="His_kinase_dom"/>
</dbReference>
<dbReference type="NCBIfam" id="TIGR00229">
    <property type="entry name" value="sensory_box"/>
    <property type="match status" value="1"/>
</dbReference>
<dbReference type="InterPro" id="IPR003661">
    <property type="entry name" value="HisK_dim/P_dom"/>
</dbReference>
<dbReference type="CDD" id="cd00082">
    <property type="entry name" value="HisKA"/>
    <property type="match status" value="1"/>
</dbReference>
<dbReference type="InterPro" id="IPR036890">
    <property type="entry name" value="HATPase_C_sf"/>
</dbReference>
<dbReference type="SMART" id="SM00388">
    <property type="entry name" value="HisKA"/>
    <property type="match status" value="1"/>
</dbReference>
<feature type="domain" description="Histidine kinase" evidence="6">
    <location>
        <begin position="160"/>
        <end position="375"/>
    </location>
</feature>
<name>A0A916VPK2_9RHOB</name>
<dbReference type="EMBL" id="BMKA01000002">
    <property type="protein sequence ID" value="GGA16147.1"/>
    <property type="molecule type" value="Genomic_DNA"/>
</dbReference>
<dbReference type="RefSeq" id="WP_188673030.1">
    <property type="nucleotide sequence ID" value="NZ_BMKA01000002.1"/>
</dbReference>
<comment type="caution">
    <text evidence="8">The sequence shown here is derived from an EMBL/GenBank/DDBJ whole genome shotgun (WGS) entry which is preliminary data.</text>
</comment>
<dbReference type="InterPro" id="IPR000700">
    <property type="entry name" value="PAS-assoc_C"/>
</dbReference>
<dbReference type="FunFam" id="3.30.565.10:FF:000006">
    <property type="entry name" value="Sensor histidine kinase WalK"/>
    <property type="match status" value="1"/>
</dbReference>
<dbReference type="SUPFAM" id="SSF47384">
    <property type="entry name" value="Homodimeric domain of signal transducing histidine kinase"/>
    <property type="match status" value="1"/>
</dbReference>
<dbReference type="Proteomes" id="UP000628017">
    <property type="component" value="Unassembled WGS sequence"/>
</dbReference>
<evidence type="ECO:0000259" key="7">
    <source>
        <dbReference type="PROSITE" id="PS50113"/>
    </source>
</evidence>
<evidence type="ECO:0000313" key="9">
    <source>
        <dbReference type="Proteomes" id="UP000628017"/>
    </source>
</evidence>
<dbReference type="AlphaFoldDB" id="A0A916VPK2"/>
<evidence type="ECO:0000313" key="8">
    <source>
        <dbReference type="EMBL" id="GGA16147.1"/>
    </source>
</evidence>
<reference evidence="8" key="2">
    <citation type="submission" date="2020-09" db="EMBL/GenBank/DDBJ databases">
        <authorList>
            <person name="Sun Q."/>
            <person name="Zhou Y."/>
        </authorList>
    </citation>
    <scope>NUCLEOTIDE SEQUENCE</scope>
    <source>
        <strain evidence="8">CGMCC 1.15880</strain>
    </source>
</reference>
<dbReference type="EC" id="2.7.13.3" evidence="2"/>
<dbReference type="SUPFAM" id="SSF55785">
    <property type="entry name" value="PYP-like sensor domain (PAS domain)"/>
    <property type="match status" value="1"/>
</dbReference>
<accession>A0A916VPK2</accession>
<dbReference type="InterPro" id="IPR001610">
    <property type="entry name" value="PAC"/>
</dbReference>
<dbReference type="InterPro" id="IPR003594">
    <property type="entry name" value="HATPase_dom"/>
</dbReference>
<dbReference type="PANTHER" id="PTHR43304:SF1">
    <property type="entry name" value="PAC DOMAIN-CONTAINING PROTEIN"/>
    <property type="match status" value="1"/>
</dbReference>
<proteinExistence type="predicted"/>
<evidence type="ECO:0000256" key="3">
    <source>
        <dbReference type="ARBA" id="ARBA00022553"/>
    </source>
</evidence>
<dbReference type="SUPFAM" id="SSF55874">
    <property type="entry name" value="ATPase domain of HSP90 chaperone/DNA topoisomerase II/histidine kinase"/>
    <property type="match status" value="1"/>
</dbReference>
<dbReference type="PROSITE" id="PS50109">
    <property type="entry name" value="HIS_KIN"/>
    <property type="match status" value="1"/>
</dbReference>
<dbReference type="Gene3D" id="3.30.450.20">
    <property type="entry name" value="PAS domain"/>
    <property type="match status" value="1"/>
</dbReference>
<sequence>MADHYLKTELDHQMSTDPEMWSFVQQASLDGVWYWDLEQPDQEWMSPEFWRLFGIDPATKSHNPAEWQDIINPDDLKIALVNFELHCADPAHPYDQLVRYRHTDGSTIWVRCRGRAIRNDKGEAIRMFGVHNEITAVRRRHETGRELDAANSELRDFAYAVSHDLKSPVNTVGMLLDELHEGEGARLSDDGHHLLSLAGESIGRMQVLIDELLRYTSIIGEVMEFVPVSLNELAQGLLHELDAELSAANVVIDLQPLPQVIAHEEQMRLLLSNLLTNAIKFSRLDCENRISIAGQTTGDNRVLISITDQGVGVGPEDFERIFTIFTRLHRPEQIAGTGLGLALCRRIVMNHGGSITLTSDPGVGSCFTVELPQSQT</sequence>
<evidence type="ECO:0000259" key="6">
    <source>
        <dbReference type="PROSITE" id="PS50109"/>
    </source>
</evidence>
<dbReference type="InterPro" id="IPR035965">
    <property type="entry name" value="PAS-like_dom_sf"/>
</dbReference>
<dbReference type="PRINTS" id="PR00344">
    <property type="entry name" value="BCTRLSENSOR"/>
</dbReference>
<dbReference type="SMART" id="SM00086">
    <property type="entry name" value="PAC"/>
    <property type="match status" value="1"/>
</dbReference>
<dbReference type="GO" id="GO:0000155">
    <property type="term" value="F:phosphorelay sensor kinase activity"/>
    <property type="evidence" value="ECO:0007669"/>
    <property type="project" value="InterPro"/>
</dbReference>
<evidence type="ECO:0000256" key="5">
    <source>
        <dbReference type="ARBA" id="ARBA00022777"/>
    </source>
</evidence>
<gene>
    <name evidence="8" type="ORF">GCM10011498_15710</name>
</gene>
<dbReference type="InterPro" id="IPR013655">
    <property type="entry name" value="PAS_fold_3"/>
</dbReference>
<keyword evidence="3" id="KW-0597">Phosphoprotein</keyword>
<dbReference type="Pfam" id="PF00512">
    <property type="entry name" value="HisKA"/>
    <property type="match status" value="1"/>
</dbReference>
<dbReference type="Gene3D" id="1.10.287.130">
    <property type="match status" value="1"/>
</dbReference>
<feature type="domain" description="PAC" evidence="7">
    <location>
        <begin position="94"/>
        <end position="146"/>
    </location>
</feature>
<keyword evidence="4" id="KW-0808">Transferase</keyword>
<reference evidence="8" key="1">
    <citation type="journal article" date="2014" name="Int. J. Syst. Evol. Microbiol.">
        <title>Complete genome sequence of Corynebacterium casei LMG S-19264T (=DSM 44701T), isolated from a smear-ripened cheese.</title>
        <authorList>
            <consortium name="US DOE Joint Genome Institute (JGI-PGF)"/>
            <person name="Walter F."/>
            <person name="Albersmeier A."/>
            <person name="Kalinowski J."/>
            <person name="Ruckert C."/>
        </authorList>
    </citation>
    <scope>NUCLEOTIDE SEQUENCE</scope>
    <source>
        <strain evidence="8">CGMCC 1.15880</strain>
    </source>
</reference>
<dbReference type="Gene3D" id="3.30.565.10">
    <property type="entry name" value="Histidine kinase-like ATPase, C-terminal domain"/>
    <property type="match status" value="1"/>
</dbReference>
<dbReference type="Pfam" id="PF02518">
    <property type="entry name" value="HATPase_c"/>
    <property type="match status" value="1"/>
</dbReference>
<dbReference type="Pfam" id="PF08447">
    <property type="entry name" value="PAS_3"/>
    <property type="match status" value="1"/>
</dbReference>